<evidence type="ECO:0000259" key="2">
    <source>
        <dbReference type="Pfam" id="PF01526"/>
    </source>
</evidence>
<name>A0ABW4TAI2_9ACTN</name>
<dbReference type="InterPro" id="IPR002513">
    <property type="entry name" value="Tn3_Tnp_DDE_dom"/>
</dbReference>
<keyword evidence="4" id="KW-1185">Reference proteome</keyword>
<dbReference type="RefSeq" id="WP_379580810.1">
    <property type="nucleotide sequence ID" value="NZ_JBHUFV010000072.1"/>
</dbReference>
<evidence type="ECO:0000313" key="4">
    <source>
        <dbReference type="Proteomes" id="UP001597368"/>
    </source>
</evidence>
<reference evidence="4" key="1">
    <citation type="journal article" date="2019" name="Int. J. Syst. Evol. Microbiol.">
        <title>The Global Catalogue of Microorganisms (GCM) 10K type strain sequencing project: providing services to taxonomists for standard genome sequencing and annotation.</title>
        <authorList>
            <consortium name="The Broad Institute Genomics Platform"/>
            <consortium name="The Broad Institute Genome Sequencing Center for Infectious Disease"/>
            <person name="Wu L."/>
            <person name="Ma J."/>
        </authorList>
    </citation>
    <scope>NUCLEOTIDE SEQUENCE [LARGE SCALE GENOMIC DNA]</scope>
    <source>
        <strain evidence="4">ICMP 6774ER</strain>
    </source>
</reference>
<gene>
    <name evidence="3" type="ORF">ACFSKW_45365</name>
</gene>
<feature type="domain" description="Tn3 transposase DDE" evidence="2">
    <location>
        <begin position="17"/>
        <end position="62"/>
    </location>
</feature>
<accession>A0ABW4TAI2</accession>
<proteinExistence type="predicted"/>
<evidence type="ECO:0000313" key="3">
    <source>
        <dbReference type="EMBL" id="MFD1938716.1"/>
    </source>
</evidence>
<dbReference type="EMBL" id="JBHUFV010000072">
    <property type="protein sequence ID" value="MFD1938716.1"/>
    <property type="molecule type" value="Genomic_DNA"/>
</dbReference>
<dbReference type="Pfam" id="PF01526">
    <property type="entry name" value="DDE_Tnp_Tn3"/>
    <property type="match status" value="1"/>
</dbReference>
<evidence type="ECO:0000256" key="1">
    <source>
        <dbReference type="SAM" id="MobiDB-lite"/>
    </source>
</evidence>
<dbReference type="Proteomes" id="UP001597368">
    <property type="component" value="Unassembled WGS sequence"/>
</dbReference>
<comment type="caution">
    <text evidence="3">The sequence shown here is derived from an EMBL/GenBank/DDBJ whole genome shotgun (WGS) entry which is preliminary data.</text>
</comment>
<protein>
    <submittedName>
        <fullName evidence="3">Tn3 family transposase</fullName>
    </submittedName>
</protein>
<organism evidence="3 4">
    <name type="scientific">Nonomuraea mangrovi</name>
    <dbReference type="NCBI Taxonomy" id="2316207"/>
    <lineage>
        <taxon>Bacteria</taxon>
        <taxon>Bacillati</taxon>
        <taxon>Actinomycetota</taxon>
        <taxon>Actinomycetes</taxon>
        <taxon>Streptosporangiales</taxon>
        <taxon>Streptosporangiaceae</taxon>
        <taxon>Nonomuraea</taxon>
    </lineage>
</organism>
<feature type="region of interest" description="Disordered" evidence="1">
    <location>
        <begin position="1"/>
        <end position="20"/>
    </location>
</feature>
<sequence length="83" mass="9029">MPWSAHACRTSSRTTSGPRPLSLADAPLVAWQARLPLAQAWGGGMIAAVDGMRFVIPIPTALLTDDARSTVRPGQARRRHLQW</sequence>